<name>A0A177D699_ALTAL</name>
<proteinExistence type="predicted"/>
<feature type="region of interest" description="Disordered" evidence="1">
    <location>
        <begin position="1"/>
        <end position="24"/>
    </location>
</feature>
<dbReference type="AlphaFoldDB" id="A0A177D699"/>
<keyword evidence="3" id="KW-1185">Reference proteome</keyword>
<gene>
    <name evidence="2" type="ORF">CC77DRAFT_454399</name>
</gene>
<evidence type="ECO:0000313" key="3">
    <source>
        <dbReference type="Proteomes" id="UP000077248"/>
    </source>
</evidence>
<accession>A0A177D699</accession>
<dbReference type="RefSeq" id="XP_018380645.1">
    <property type="nucleotide sequence ID" value="XM_018531754.1"/>
</dbReference>
<protein>
    <submittedName>
        <fullName evidence="2">Uncharacterized protein</fullName>
    </submittedName>
</protein>
<dbReference type="GeneID" id="29117348"/>
<sequence>MLLGEAMHGESTQALSGEQAVLPGSRQRPVAEVWCLGKALVGSRRTKERTKGALGGPSDRSDCHCHSAPGIQRASVHGYQGTVLKRLVDTQRRMNGWVNQTILSQQQYSLLTNTHTSEEW</sequence>
<evidence type="ECO:0000313" key="2">
    <source>
        <dbReference type="EMBL" id="OAG15224.1"/>
    </source>
</evidence>
<dbReference type="VEuPathDB" id="FungiDB:CC77DRAFT_454399"/>
<dbReference type="Proteomes" id="UP000077248">
    <property type="component" value="Unassembled WGS sequence"/>
</dbReference>
<evidence type="ECO:0000256" key="1">
    <source>
        <dbReference type="SAM" id="MobiDB-lite"/>
    </source>
</evidence>
<organism evidence="2 3">
    <name type="scientific">Alternaria alternata</name>
    <name type="common">Alternaria rot fungus</name>
    <name type="synonym">Torula alternata</name>
    <dbReference type="NCBI Taxonomy" id="5599"/>
    <lineage>
        <taxon>Eukaryota</taxon>
        <taxon>Fungi</taxon>
        <taxon>Dikarya</taxon>
        <taxon>Ascomycota</taxon>
        <taxon>Pezizomycotina</taxon>
        <taxon>Dothideomycetes</taxon>
        <taxon>Pleosporomycetidae</taxon>
        <taxon>Pleosporales</taxon>
        <taxon>Pleosporineae</taxon>
        <taxon>Pleosporaceae</taxon>
        <taxon>Alternaria</taxon>
        <taxon>Alternaria sect. Alternaria</taxon>
        <taxon>Alternaria alternata complex</taxon>
    </lineage>
</organism>
<dbReference type="EMBL" id="KV441494">
    <property type="protein sequence ID" value="OAG15224.1"/>
    <property type="molecule type" value="Genomic_DNA"/>
</dbReference>
<dbReference type="KEGG" id="aalt:CC77DRAFT_454399"/>
<reference evidence="2 3" key="1">
    <citation type="submission" date="2016-05" db="EMBL/GenBank/DDBJ databases">
        <title>Comparative analysis of secretome profiles of manganese(II)-oxidizing ascomycete fungi.</title>
        <authorList>
            <consortium name="DOE Joint Genome Institute"/>
            <person name="Zeiner C.A."/>
            <person name="Purvine S.O."/>
            <person name="Zink E.M."/>
            <person name="Wu S."/>
            <person name="Pasa-Tolic L."/>
            <person name="Chaput D.L."/>
            <person name="Haridas S."/>
            <person name="Grigoriev I.V."/>
            <person name="Santelli C.M."/>
            <person name="Hansel C.M."/>
        </authorList>
    </citation>
    <scope>NUCLEOTIDE SEQUENCE [LARGE SCALE GENOMIC DNA]</scope>
    <source>
        <strain evidence="2 3">SRC1lrK2f</strain>
    </source>
</reference>
<feature type="region of interest" description="Disordered" evidence="1">
    <location>
        <begin position="43"/>
        <end position="62"/>
    </location>
</feature>